<name>A0A4Q9QBY1_9APHY</name>
<keyword evidence="4 6" id="KW-0472">Membrane</keyword>
<organism evidence="7 8">
    <name type="scientific">Dichomitus squalens</name>
    <dbReference type="NCBI Taxonomy" id="114155"/>
    <lineage>
        <taxon>Eukaryota</taxon>
        <taxon>Fungi</taxon>
        <taxon>Dikarya</taxon>
        <taxon>Basidiomycota</taxon>
        <taxon>Agaricomycotina</taxon>
        <taxon>Agaricomycetes</taxon>
        <taxon>Polyporales</taxon>
        <taxon>Polyporaceae</taxon>
        <taxon>Dichomitus</taxon>
    </lineage>
</organism>
<reference evidence="7 8" key="1">
    <citation type="submission" date="2019-01" db="EMBL/GenBank/DDBJ databases">
        <title>Draft genome sequences of three monokaryotic isolates of the white-rot basidiomycete fungus Dichomitus squalens.</title>
        <authorList>
            <consortium name="DOE Joint Genome Institute"/>
            <person name="Lopez S.C."/>
            <person name="Andreopoulos B."/>
            <person name="Pangilinan J."/>
            <person name="Lipzen A."/>
            <person name="Riley R."/>
            <person name="Ahrendt S."/>
            <person name="Ng V."/>
            <person name="Barry K."/>
            <person name="Daum C."/>
            <person name="Grigoriev I.V."/>
            <person name="Hilden K.S."/>
            <person name="Makela M.R."/>
            <person name="de Vries R.P."/>
        </authorList>
    </citation>
    <scope>NUCLEOTIDE SEQUENCE [LARGE SCALE GENOMIC DNA]</scope>
    <source>
        <strain evidence="7 8">CBS 464.89</strain>
    </source>
</reference>
<dbReference type="SUPFAM" id="SSF103481">
    <property type="entry name" value="Multidrug resistance efflux transporter EmrE"/>
    <property type="match status" value="1"/>
</dbReference>
<feature type="compositionally biased region" description="Polar residues" evidence="5">
    <location>
        <begin position="644"/>
        <end position="653"/>
    </location>
</feature>
<evidence type="ECO:0000256" key="3">
    <source>
        <dbReference type="ARBA" id="ARBA00022989"/>
    </source>
</evidence>
<dbReference type="InterPro" id="IPR037185">
    <property type="entry name" value="EmrE-like"/>
</dbReference>
<evidence type="ECO:0000256" key="6">
    <source>
        <dbReference type="SAM" id="Phobius"/>
    </source>
</evidence>
<evidence type="ECO:0000256" key="1">
    <source>
        <dbReference type="ARBA" id="ARBA00004141"/>
    </source>
</evidence>
<feature type="region of interest" description="Disordered" evidence="5">
    <location>
        <begin position="56"/>
        <end position="91"/>
    </location>
</feature>
<keyword evidence="3 6" id="KW-1133">Transmembrane helix</keyword>
<evidence type="ECO:0000313" key="8">
    <source>
        <dbReference type="Proteomes" id="UP000292082"/>
    </source>
</evidence>
<dbReference type="Proteomes" id="UP000292082">
    <property type="component" value="Unassembled WGS sequence"/>
</dbReference>
<dbReference type="PANTHER" id="PTHR12570:SF65">
    <property type="entry name" value="MAGNESIUM TRANSPORTER NIPA9-RELATED"/>
    <property type="match status" value="1"/>
</dbReference>
<evidence type="ECO:0000256" key="2">
    <source>
        <dbReference type="ARBA" id="ARBA00022692"/>
    </source>
</evidence>
<feature type="transmembrane region" description="Helical" evidence="6">
    <location>
        <begin position="239"/>
        <end position="256"/>
    </location>
</feature>
<evidence type="ECO:0000256" key="4">
    <source>
        <dbReference type="ARBA" id="ARBA00023136"/>
    </source>
</evidence>
<protein>
    <submittedName>
        <fullName evidence="7">Magnesium transporter NIPA-domain-containing protein</fullName>
    </submittedName>
</protein>
<feature type="transmembrane region" description="Helical" evidence="6">
    <location>
        <begin position="371"/>
        <end position="393"/>
    </location>
</feature>
<feature type="transmembrane region" description="Helical" evidence="6">
    <location>
        <begin position="211"/>
        <end position="230"/>
    </location>
</feature>
<feature type="transmembrane region" description="Helical" evidence="6">
    <location>
        <begin position="20"/>
        <end position="45"/>
    </location>
</feature>
<feature type="region of interest" description="Disordered" evidence="5">
    <location>
        <begin position="541"/>
        <end position="568"/>
    </location>
</feature>
<feature type="transmembrane region" description="Helical" evidence="6">
    <location>
        <begin position="405"/>
        <end position="425"/>
    </location>
</feature>
<keyword evidence="2 6" id="KW-0812">Transmembrane</keyword>
<feature type="transmembrane region" description="Helical" evidence="6">
    <location>
        <begin position="268"/>
        <end position="291"/>
    </location>
</feature>
<evidence type="ECO:0000313" key="7">
    <source>
        <dbReference type="EMBL" id="TBU64174.1"/>
    </source>
</evidence>
<proteinExistence type="predicted"/>
<sequence length="653" mass="70239">MHVPRHLLGGLDDLPGGIDLPQISTSTAAGISAAVAGNILISLALNCQKLAHRRLEREREQAANAPQPLKPTHSNGHLPSASSDEVTPTASPLPTAAVLETEPLLPEADGLVAESPKPGRSWFFLRRKAFRNQAYDAESSHLAGTHALMPFEVVRVTPDGSGLHEEQKHARQDAAESDYLRSKLWWFGFLLMNLGETGNFISYAFAPASVVAPLGTFALIANCIFAPLMLKERFRKRDFFGIIIAILGAVTVVLSTDPSDTRLDPKGLIAAITTRPFEIYAVTYAVGIVILSGLSEGPAGKRYVFVDVGLCALFGGFTVLSTKAVSTLLTMEWFAIFKEWITYPVIAVLLITGVGQIRYLNRALMRFDSKVVVPTQFVTFNLSAIVGSAILYGDFKKATFHQLVTFLYGCGATFLGVFIIAWAPVRPSSDPEEEEDGAGADDDADTDPTSAETLTIFSPVSSTSPLGADNASTIPAPAYGSVRIARSSLSRRSRPTLAVPDSGASGSESGTSPVLRNRHSIVSLYGFSPAQRVLLISSSPPDEVFVRPNLDPERERDPNASPESLGRRRAISWLDESFSARSSSAHSQSHLQSSPRRGARYGATTTTTTTTTTTRGTTASSSVAASRETSRVRPAQDRTRSKTSDSVISNMKR</sequence>
<accession>A0A4Q9QBY1</accession>
<dbReference type="PANTHER" id="PTHR12570">
    <property type="match status" value="1"/>
</dbReference>
<feature type="region of interest" description="Disordered" evidence="5">
    <location>
        <begin position="485"/>
        <end position="514"/>
    </location>
</feature>
<feature type="compositionally biased region" description="Basic and acidic residues" evidence="5">
    <location>
        <begin position="628"/>
        <end position="643"/>
    </location>
</feature>
<feature type="transmembrane region" description="Helical" evidence="6">
    <location>
        <begin position="184"/>
        <end position="205"/>
    </location>
</feature>
<feature type="compositionally biased region" description="Polar residues" evidence="5">
    <location>
        <begin position="504"/>
        <end position="514"/>
    </location>
</feature>
<dbReference type="InterPro" id="IPR008521">
    <property type="entry name" value="Mg_trans_NIPA"/>
</dbReference>
<dbReference type="Pfam" id="PF05653">
    <property type="entry name" value="Mg_trans_NIPA"/>
    <property type="match status" value="1"/>
</dbReference>
<feature type="transmembrane region" description="Helical" evidence="6">
    <location>
        <begin position="340"/>
        <end position="359"/>
    </location>
</feature>
<dbReference type="AlphaFoldDB" id="A0A4Q9QBY1"/>
<feature type="transmembrane region" description="Helical" evidence="6">
    <location>
        <begin position="303"/>
        <end position="320"/>
    </location>
</feature>
<gene>
    <name evidence="7" type="ORF">BD310DRAFT_915490</name>
</gene>
<evidence type="ECO:0000256" key="5">
    <source>
        <dbReference type="SAM" id="MobiDB-lite"/>
    </source>
</evidence>
<feature type="compositionally biased region" description="Low complexity" evidence="5">
    <location>
        <begin position="581"/>
        <end position="627"/>
    </location>
</feature>
<dbReference type="GO" id="GO:0015095">
    <property type="term" value="F:magnesium ion transmembrane transporter activity"/>
    <property type="evidence" value="ECO:0007669"/>
    <property type="project" value="InterPro"/>
</dbReference>
<feature type="compositionally biased region" description="Polar residues" evidence="5">
    <location>
        <begin position="72"/>
        <end position="91"/>
    </location>
</feature>
<dbReference type="EMBL" id="ML145087">
    <property type="protein sequence ID" value="TBU64174.1"/>
    <property type="molecule type" value="Genomic_DNA"/>
</dbReference>
<feature type="region of interest" description="Disordered" evidence="5">
    <location>
        <begin position="428"/>
        <end position="450"/>
    </location>
</feature>
<feature type="region of interest" description="Disordered" evidence="5">
    <location>
        <begin position="581"/>
        <end position="653"/>
    </location>
</feature>
<feature type="compositionally biased region" description="Acidic residues" evidence="5">
    <location>
        <begin position="430"/>
        <end position="446"/>
    </location>
</feature>
<keyword evidence="8" id="KW-1185">Reference proteome</keyword>
<dbReference type="GO" id="GO:0016020">
    <property type="term" value="C:membrane"/>
    <property type="evidence" value="ECO:0007669"/>
    <property type="project" value="UniProtKB-SubCell"/>
</dbReference>
<comment type="subcellular location">
    <subcellularLocation>
        <location evidence="1">Membrane</location>
        <topology evidence="1">Multi-pass membrane protein</topology>
    </subcellularLocation>
</comment>